<reference evidence="4" key="1">
    <citation type="submission" date="2022-11" db="UniProtKB">
        <authorList>
            <consortium name="WormBaseParasite"/>
        </authorList>
    </citation>
    <scope>IDENTIFICATION</scope>
</reference>
<accession>A0A915ETD0</accession>
<dbReference type="Gene3D" id="3.40.630.10">
    <property type="entry name" value="Zn peptidases"/>
    <property type="match status" value="1"/>
</dbReference>
<protein>
    <submittedName>
        <fullName evidence="4">Uncharacterized protein</fullName>
    </submittedName>
</protein>
<evidence type="ECO:0000313" key="4">
    <source>
        <dbReference type="WBParaSite" id="jg9304"/>
    </source>
</evidence>
<dbReference type="Gene3D" id="2.60.40.3120">
    <property type="match status" value="1"/>
</dbReference>
<proteinExistence type="predicted"/>
<dbReference type="InterPro" id="IPR050821">
    <property type="entry name" value="Cytosolic_carboxypeptidase"/>
</dbReference>
<dbReference type="WBParaSite" id="jg9304">
    <property type="protein sequence ID" value="jg9304"/>
    <property type="gene ID" value="jg9304"/>
</dbReference>
<evidence type="ECO:0000256" key="1">
    <source>
        <dbReference type="ARBA" id="ARBA00001947"/>
    </source>
</evidence>
<dbReference type="PANTHER" id="PTHR12756">
    <property type="entry name" value="CYTOSOLIC CARBOXYPEPTIDASE"/>
    <property type="match status" value="1"/>
</dbReference>
<dbReference type="PANTHER" id="PTHR12756:SF9">
    <property type="entry name" value="CYTOSOLIC CARBOXYPEPTIDASE 6"/>
    <property type="match status" value="1"/>
</dbReference>
<name>A0A915ETD0_9BILA</name>
<dbReference type="Proteomes" id="UP000887574">
    <property type="component" value="Unplaced"/>
</dbReference>
<evidence type="ECO:0000256" key="2">
    <source>
        <dbReference type="SAM" id="MobiDB-lite"/>
    </source>
</evidence>
<evidence type="ECO:0000313" key="3">
    <source>
        <dbReference type="Proteomes" id="UP000887574"/>
    </source>
</evidence>
<organism evidence="3 4">
    <name type="scientific">Ditylenchus dipsaci</name>
    <dbReference type="NCBI Taxonomy" id="166011"/>
    <lineage>
        <taxon>Eukaryota</taxon>
        <taxon>Metazoa</taxon>
        <taxon>Ecdysozoa</taxon>
        <taxon>Nematoda</taxon>
        <taxon>Chromadorea</taxon>
        <taxon>Rhabditida</taxon>
        <taxon>Tylenchina</taxon>
        <taxon>Tylenchomorpha</taxon>
        <taxon>Sphaerularioidea</taxon>
        <taxon>Anguinidae</taxon>
        <taxon>Anguininae</taxon>
        <taxon>Ditylenchus</taxon>
    </lineage>
</organism>
<sequence length="468" mass="53193">MVESTNGKKPPNNNLLIVGNVSSTTVEEEIPPNGMLIFDANFESGNLGRVDVLGPNEYDLFIRPDTCNPKHRVEVVFNIVNFSKLRTLFDSGAAAPVFKTDADKVWSNRISAKHIYYYRSQPHGDRFILSFVHVFQTKNEHSEFAYCIPYTYSQLQNFLIGLEALNLPYFKKESLTLSVQKRRCIPEKALQVLYYKALSNFWLDQIPEPNSFDPCTPSKLFQCSTLMCLFRKLQMLSYGLRPEQTMAKSIYMGTSDHQCCQKSSHTFQQQSTVELSLCIDLHAHSQQTNSFFYGNMPVNTCFGKNLDRQLYIPHLLAQSTDDYSLQLTQFNTDYIQELDYKRYKGGQGAVGVASFSDGRVAGCQLPVLHSRSILLSYRPKDNLAAKPVHYLENSYKLLGENLCIAVLNYSQILSAQREIEIQRSFETFLSRRCINSFKQMGGKSNSTRSLSQIVTSSRGNSSRSTPTK</sequence>
<keyword evidence="3" id="KW-1185">Reference proteome</keyword>
<dbReference type="AlphaFoldDB" id="A0A915ETD0"/>
<feature type="region of interest" description="Disordered" evidence="2">
    <location>
        <begin position="439"/>
        <end position="468"/>
    </location>
</feature>
<comment type="cofactor">
    <cofactor evidence="1">
        <name>Zn(2+)</name>
        <dbReference type="ChEBI" id="CHEBI:29105"/>
    </cofactor>
</comment>